<evidence type="ECO:0000256" key="1">
    <source>
        <dbReference type="ARBA" id="ARBA00022614"/>
    </source>
</evidence>
<dbReference type="SUPFAM" id="SSF52058">
    <property type="entry name" value="L domain-like"/>
    <property type="match status" value="1"/>
</dbReference>
<feature type="compositionally biased region" description="Low complexity" evidence="3">
    <location>
        <begin position="655"/>
        <end position="669"/>
    </location>
</feature>
<dbReference type="Pfam" id="PF00560">
    <property type="entry name" value="LRR_1"/>
    <property type="match status" value="2"/>
</dbReference>
<evidence type="ECO:0000313" key="7">
    <source>
        <dbReference type="Proteomes" id="UP000265515"/>
    </source>
</evidence>
<evidence type="ECO:0000259" key="5">
    <source>
        <dbReference type="PROSITE" id="PS50011"/>
    </source>
</evidence>
<dbReference type="STRING" id="69332.A0A388KTL6"/>
<gene>
    <name evidence="6" type="ORF">CBR_g16126</name>
</gene>
<dbReference type="PROSITE" id="PS51450">
    <property type="entry name" value="LRR"/>
    <property type="match status" value="1"/>
</dbReference>
<dbReference type="GO" id="GO:0004672">
    <property type="term" value="F:protein kinase activity"/>
    <property type="evidence" value="ECO:0007669"/>
    <property type="project" value="InterPro"/>
</dbReference>
<dbReference type="PANTHER" id="PTHR45631">
    <property type="entry name" value="OS07G0107800 PROTEIN-RELATED"/>
    <property type="match status" value="1"/>
</dbReference>
<keyword evidence="4" id="KW-1133">Transmembrane helix</keyword>
<dbReference type="Gene3D" id="3.80.10.10">
    <property type="entry name" value="Ribonuclease Inhibitor"/>
    <property type="match status" value="1"/>
</dbReference>
<dbReference type="PROSITE" id="PS00108">
    <property type="entry name" value="PROTEIN_KINASE_ST"/>
    <property type="match status" value="1"/>
</dbReference>
<dbReference type="PROSITE" id="PS50011">
    <property type="entry name" value="PROTEIN_KINASE_DOM"/>
    <property type="match status" value="1"/>
</dbReference>
<dbReference type="Gramene" id="GBG73410">
    <property type="protein sequence ID" value="GBG73410"/>
    <property type="gene ID" value="CBR_g16126"/>
</dbReference>
<dbReference type="PANTHER" id="PTHR45631:SF198">
    <property type="entry name" value="PROTEIN KINASE DOMAIN-CONTAINING PROTEIN"/>
    <property type="match status" value="1"/>
</dbReference>
<dbReference type="OrthoDB" id="4062651at2759"/>
<feature type="transmembrane region" description="Helical" evidence="4">
    <location>
        <begin position="370"/>
        <end position="394"/>
    </location>
</feature>
<dbReference type="EMBL" id="BFEA01000182">
    <property type="protein sequence ID" value="GBG73410.1"/>
    <property type="molecule type" value="Genomic_DNA"/>
</dbReference>
<evidence type="ECO:0000256" key="2">
    <source>
        <dbReference type="ARBA" id="ARBA00022737"/>
    </source>
</evidence>
<evidence type="ECO:0000313" key="6">
    <source>
        <dbReference type="EMBL" id="GBG73410.1"/>
    </source>
</evidence>
<comment type="caution">
    <text evidence="6">The sequence shown here is derived from an EMBL/GenBank/DDBJ whole genome shotgun (WGS) entry which is preliminary data.</text>
</comment>
<reference evidence="6 7" key="1">
    <citation type="journal article" date="2018" name="Cell">
        <title>The Chara Genome: Secondary Complexity and Implications for Plant Terrestrialization.</title>
        <authorList>
            <person name="Nishiyama T."/>
            <person name="Sakayama H."/>
            <person name="Vries J.D."/>
            <person name="Buschmann H."/>
            <person name="Saint-Marcoux D."/>
            <person name="Ullrich K.K."/>
            <person name="Haas F.B."/>
            <person name="Vanderstraeten L."/>
            <person name="Becker D."/>
            <person name="Lang D."/>
            <person name="Vosolsobe S."/>
            <person name="Rombauts S."/>
            <person name="Wilhelmsson P.K.I."/>
            <person name="Janitza P."/>
            <person name="Kern R."/>
            <person name="Heyl A."/>
            <person name="Rumpler F."/>
            <person name="Villalobos L.I.A.C."/>
            <person name="Clay J.M."/>
            <person name="Skokan R."/>
            <person name="Toyoda A."/>
            <person name="Suzuki Y."/>
            <person name="Kagoshima H."/>
            <person name="Schijlen E."/>
            <person name="Tajeshwar N."/>
            <person name="Catarino B."/>
            <person name="Hetherington A.J."/>
            <person name="Saltykova A."/>
            <person name="Bonnot C."/>
            <person name="Breuninger H."/>
            <person name="Symeonidi A."/>
            <person name="Radhakrishnan G.V."/>
            <person name="Van Nieuwerburgh F."/>
            <person name="Deforce D."/>
            <person name="Chang C."/>
            <person name="Karol K.G."/>
            <person name="Hedrich R."/>
            <person name="Ulvskov P."/>
            <person name="Glockner G."/>
            <person name="Delwiche C.F."/>
            <person name="Petrasek J."/>
            <person name="Van de Peer Y."/>
            <person name="Friml J."/>
            <person name="Beilby M."/>
            <person name="Dolan L."/>
            <person name="Kohara Y."/>
            <person name="Sugano S."/>
            <person name="Fujiyama A."/>
            <person name="Delaux P.-M."/>
            <person name="Quint M."/>
            <person name="TheiBen G."/>
            <person name="Hagemann M."/>
            <person name="Harholt J."/>
            <person name="Dunand C."/>
            <person name="Zachgo S."/>
            <person name="Langdale J."/>
            <person name="Maumus F."/>
            <person name="Straeten D.V.D."/>
            <person name="Gould S.B."/>
            <person name="Rensing S.A."/>
        </authorList>
    </citation>
    <scope>NUCLEOTIDE SEQUENCE [LARGE SCALE GENOMIC DNA]</scope>
    <source>
        <strain evidence="6 7">S276</strain>
    </source>
</reference>
<keyword evidence="2" id="KW-0677">Repeat</keyword>
<dbReference type="AlphaFoldDB" id="A0A388KTL6"/>
<dbReference type="InterPro" id="IPR008271">
    <property type="entry name" value="Ser/Thr_kinase_AS"/>
</dbReference>
<dbReference type="Gene3D" id="1.10.510.10">
    <property type="entry name" value="Transferase(Phosphotransferase) domain 1"/>
    <property type="match status" value="2"/>
</dbReference>
<dbReference type="InterPro" id="IPR011009">
    <property type="entry name" value="Kinase-like_dom_sf"/>
</dbReference>
<dbReference type="SUPFAM" id="SSF56112">
    <property type="entry name" value="Protein kinase-like (PK-like)"/>
    <property type="match status" value="1"/>
</dbReference>
<accession>A0A388KTL6</accession>
<organism evidence="6 7">
    <name type="scientific">Chara braunii</name>
    <name type="common">Braun's stonewort</name>
    <dbReference type="NCBI Taxonomy" id="69332"/>
    <lineage>
        <taxon>Eukaryota</taxon>
        <taxon>Viridiplantae</taxon>
        <taxon>Streptophyta</taxon>
        <taxon>Charophyceae</taxon>
        <taxon>Charales</taxon>
        <taxon>Characeae</taxon>
        <taxon>Chara</taxon>
    </lineage>
</organism>
<dbReference type="SMART" id="SM00220">
    <property type="entry name" value="S_TKc"/>
    <property type="match status" value="1"/>
</dbReference>
<dbReference type="InterPro" id="IPR000719">
    <property type="entry name" value="Prot_kinase_dom"/>
</dbReference>
<dbReference type="InterPro" id="IPR001245">
    <property type="entry name" value="Ser-Thr/Tyr_kinase_cat_dom"/>
</dbReference>
<dbReference type="InterPro" id="IPR032675">
    <property type="entry name" value="LRR_dom_sf"/>
</dbReference>
<dbReference type="Proteomes" id="UP000265515">
    <property type="component" value="Unassembled WGS sequence"/>
</dbReference>
<keyword evidence="1" id="KW-0433">Leucine-rich repeat</keyword>
<keyword evidence="7" id="KW-1185">Reference proteome</keyword>
<protein>
    <recommendedName>
        <fullName evidence="5">Protein kinase domain-containing protein</fullName>
    </recommendedName>
</protein>
<dbReference type="Gene3D" id="3.30.200.20">
    <property type="entry name" value="Phosphorylase Kinase, domain 1"/>
    <property type="match status" value="1"/>
</dbReference>
<dbReference type="GO" id="GO:0005524">
    <property type="term" value="F:ATP binding"/>
    <property type="evidence" value="ECO:0007669"/>
    <property type="project" value="InterPro"/>
</dbReference>
<dbReference type="InterPro" id="IPR001611">
    <property type="entry name" value="Leu-rich_rpt"/>
</dbReference>
<feature type="compositionally biased region" description="Pro residues" evidence="3">
    <location>
        <begin position="724"/>
        <end position="734"/>
    </location>
</feature>
<feature type="compositionally biased region" description="Acidic residues" evidence="3">
    <location>
        <begin position="712"/>
        <end position="723"/>
    </location>
</feature>
<name>A0A388KTL6_CHABU</name>
<feature type="region of interest" description="Disordered" evidence="3">
    <location>
        <begin position="645"/>
        <end position="684"/>
    </location>
</feature>
<sequence>MAIASVDSSRRLEFLMGIDSSWTNMSMLVRMNETGICSFSVSVSSMPGRVENQIADQLSLVSPPDLDVNLGPGVLLYRLNDSDRFVGVGEVGHLTEFIAVDPPLPSSDDGCWESFPLPSPSDTNVVRRLLPPPPPPPPPPLVNWEHDCVKRFLQGGGKLFQVIPATAVSGSSAMKEYGAFNEIACAGRPDDCSFSPCAVAAVYPGYVQCAPGTSQSTIVSMLNLTGLGLNGSIPRSIGNMSELQELRLSNNMLSGPIPTEIVRLGNLRHLDLSSNSLSCDLSGFPFSNLTSLKSLRLDGNLDLNGTVAGFPRNLTELNVTGTRLSCIAPLRGEEVVNRSFIGCRSLSMDVQGSLSEESVKESKPLQQTQYIVLLTAACVLLLCGLLAGAHVAVFMIRRSKKRQGCAGGGELGGLLRRPKLCNHLGPLLSLSVEEIEVATEKMSRLIGRGLFGMVYDGRLPDGRRVSIKFRAKGTTAVLSDFRQGIRKLAMLSHRNLVKLVGFCDEGGYEALVFDFVPNGSISDYLHDNSKTGLVLTWQARLKILQGAAAGIDYLHRQGVIHCDVKSRNILLDDKYEAKVTDGGYFHPSLFGDPAHTDLKEYFKGYLDPEYEEKGVLDRKSDIYSFGVVMLETVSGRKALVDVAVPQSPASPGDYSRSPSLLSPRLQSPPAVDIGGPSTAASWSRSSRAMASAAIQAILMDDSGEQQEGMYGDPDDDVGDEEEPPPTPAPPPPKPIAEWVRELKAEGKMSSFIDPKLAEGAYSMQSVAKIVDIALWCVEASSSSRPSNMRQVRDKIDEAIKVESKVSSSLTMSSSMSLSLVIPVANAVESSAETPRSQSKG</sequence>
<proteinExistence type="predicted"/>
<evidence type="ECO:0000256" key="3">
    <source>
        <dbReference type="SAM" id="MobiDB-lite"/>
    </source>
</evidence>
<keyword evidence="4" id="KW-0472">Membrane</keyword>
<evidence type="ECO:0000256" key="4">
    <source>
        <dbReference type="SAM" id="Phobius"/>
    </source>
</evidence>
<feature type="domain" description="Protein kinase" evidence="5">
    <location>
        <begin position="440"/>
        <end position="799"/>
    </location>
</feature>
<feature type="region of interest" description="Disordered" evidence="3">
    <location>
        <begin position="704"/>
        <end position="734"/>
    </location>
</feature>
<dbReference type="Pfam" id="PF07714">
    <property type="entry name" value="PK_Tyr_Ser-Thr"/>
    <property type="match status" value="1"/>
</dbReference>
<keyword evidence="4" id="KW-0812">Transmembrane</keyword>